<evidence type="ECO:0000313" key="1">
    <source>
        <dbReference type="EMBL" id="AIE47645.1"/>
    </source>
</evidence>
<feature type="non-terminal residue" evidence="1">
    <location>
        <position position="60"/>
    </location>
</feature>
<accession>A0A068LR07</accession>
<organism evidence="1">
    <name type="scientific">uncultured prokaryote</name>
    <dbReference type="NCBI Taxonomy" id="198431"/>
    <lineage>
        <taxon>unclassified sequences</taxon>
        <taxon>environmental samples</taxon>
    </lineage>
</organism>
<dbReference type="EMBL" id="KF790734">
    <property type="protein sequence ID" value="AIE47645.1"/>
    <property type="molecule type" value="Genomic_DNA"/>
</dbReference>
<sequence>MMRKIALTVLLAASQLTMSAQFFGGPRVNQDSLNRETRADYENMKAQIGVTATHPRRDGK</sequence>
<proteinExistence type="predicted"/>
<name>A0A068LR07_9ZZZZ</name>
<reference evidence="1" key="1">
    <citation type="journal article" date="2014" name="BMC Genomics">
        <title>Metasecretome-selective phage display approach for mining the functional potential of a rumen microbial community.</title>
        <authorList>
            <person name="Ciric M."/>
            <person name="Moon C.D."/>
            <person name="Leahy S.C."/>
            <person name="Creevey C.J."/>
            <person name="Altermann E."/>
            <person name="Attwood G.T."/>
            <person name="Rakonjac J."/>
            <person name="Gagic D."/>
        </authorList>
    </citation>
    <scope>NUCLEOTIDE SEQUENCE</scope>
</reference>
<dbReference type="AlphaFoldDB" id="A0A068LR07"/>
<protein>
    <submittedName>
        <fullName evidence="1">Uncharacterized protein</fullName>
    </submittedName>
</protein>